<name>A0A7S1TDK9_9RHOD</name>
<organism evidence="1">
    <name type="scientific">Compsopogon caeruleus</name>
    <dbReference type="NCBI Taxonomy" id="31354"/>
    <lineage>
        <taxon>Eukaryota</taxon>
        <taxon>Rhodophyta</taxon>
        <taxon>Compsopogonophyceae</taxon>
        <taxon>Compsopogonales</taxon>
        <taxon>Compsopogonaceae</taxon>
        <taxon>Compsopogon</taxon>
    </lineage>
</organism>
<dbReference type="EMBL" id="HBGH01008976">
    <property type="protein sequence ID" value="CAD9232836.1"/>
    <property type="molecule type" value="Transcribed_RNA"/>
</dbReference>
<sequence length="100" mass="11468">MVRKGNGKEAHRCTNTDWRVRQVKERKIDHIWNPTPRETRTQKIYLACNFRSSIGKSSEVPSTGIIYKYETLSNSSMFLLDPVPHGENDCAASSSEKIRI</sequence>
<protein>
    <submittedName>
        <fullName evidence="1">Uncharacterized protein</fullName>
    </submittedName>
</protein>
<gene>
    <name evidence="1" type="ORF">CCAE0312_LOCUS4921</name>
</gene>
<proteinExistence type="predicted"/>
<dbReference type="AlphaFoldDB" id="A0A7S1TDK9"/>
<reference evidence="1" key="1">
    <citation type="submission" date="2021-01" db="EMBL/GenBank/DDBJ databases">
        <authorList>
            <person name="Corre E."/>
            <person name="Pelletier E."/>
            <person name="Niang G."/>
            <person name="Scheremetjew M."/>
            <person name="Finn R."/>
            <person name="Kale V."/>
            <person name="Holt S."/>
            <person name="Cochrane G."/>
            <person name="Meng A."/>
            <person name="Brown T."/>
            <person name="Cohen L."/>
        </authorList>
    </citation>
    <scope>NUCLEOTIDE SEQUENCE</scope>
    <source>
        <strain evidence="1">SAG 36.94</strain>
    </source>
</reference>
<accession>A0A7S1TDK9</accession>
<evidence type="ECO:0000313" key="1">
    <source>
        <dbReference type="EMBL" id="CAD9232836.1"/>
    </source>
</evidence>